<evidence type="ECO:0000259" key="2">
    <source>
        <dbReference type="SMART" id="SM00849"/>
    </source>
</evidence>
<dbReference type="InterPro" id="IPR022712">
    <property type="entry name" value="Beta_Casp"/>
</dbReference>
<keyword evidence="1" id="KW-0378">Hydrolase</keyword>
<feature type="domain" description="Beta-Casp" evidence="3">
    <location>
        <begin position="254"/>
        <end position="379"/>
    </location>
</feature>
<dbReference type="SUPFAM" id="SSF56281">
    <property type="entry name" value="Metallo-hydrolase/oxidoreductase"/>
    <property type="match status" value="1"/>
</dbReference>
<dbReference type="InterPro" id="IPR011108">
    <property type="entry name" value="RMMBL"/>
</dbReference>
<name>M4NFZ6_9GAMM</name>
<dbReference type="Gene3D" id="3.60.15.10">
    <property type="entry name" value="Ribonuclease Z/Hydroxyacylglutathione hydrolase-like"/>
    <property type="match status" value="1"/>
</dbReference>
<protein>
    <submittedName>
        <fullName evidence="4">Putative exonuclease of the beta-lactamase fold involved in RNA processing</fullName>
    </submittedName>
</protein>
<keyword evidence="5" id="KW-1185">Reference proteome</keyword>
<evidence type="ECO:0000259" key="3">
    <source>
        <dbReference type="SMART" id="SM01027"/>
    </source>
</evidence>
<dbReference type="SMART" id="SM01027">
    <property type="entry name" value="Beta-Casp"/>
    <property type="match status" value="1"/>
</dbReference>
<dbReference type="KEGG" id="rhd:R2APBS1_2797"/>
<accession>M4NFZ6</accession>
<proteinExistence type="predicted"/>
<evidence type="ECO:0000256" key="1">
    <source>
        <dbReference type="ARBA" id="ARBA00022801"/>
    </source>
</evidence>
<dbReference type="OrthoDB" id="9803916at2"/>
<evidence type="ECO:0000313" key="4">
    <source>
        <dbReference type="EMBL" id="AGG89875.1"/>
    </source>
</evidence>
<dbReference type="PANTHER" id="PTHR11203">
    <property type="entry name" value="CLEAVAGE AND POLYADENYLATION SPECIFICITY FACTOR FAMILY MEMBER"/>
    <property type="match status" value="1"/>
</dbReference>
<dbReference type="EMBL" id="CP003470">
    <property type="protein sequence ID" value="AGG89875.1"/>
    <property type="molecule type" value="Genomic_DNA"/>
</dbReference>
<dbReference type="InterPro" id="IPR001279">
    <property type="entry name" value="Metallo-B-lactamas"/>
</dbReference>
<reference evidence="4 5" key="1">
    <citation type="submission" date="2012-04" db="EMBL/GenBank/DDBJ databases">
        <title>Complete genome of Rhodanobacter sp. 2APBS1.</title>
        <authorList>
            <consortium name="US DOE Joint Genome Institute"/>
            <person name="Huntemann M."/>
            <person name="Wei C.-L."/>
            <person name="Han J."/>
            <person name="Detter J.C."/>
            <person name="Han C."/>
            <person name="Tapia R."/>
            <person name="Munk A.C.C."/>
            <person name="Chen A."/>
            <person name="Krypides N."/>
            <person name="Mavromatis K."/>
            <person name="Markowitz V."/>
            <person name="Szeto E."/>
            <person name="Ivanova N."/>
            <person name="Mikhailova N."/>
            <person name="Ovchinnikova G."/>
            <person name="Pagani I."/>
            <person name="Pati A."/>
            <person name="Goodwin L."/>
            <person name="Peters L."/>
            <person name="Pitluck S."/>
            <person name="Woyke T."/>
            <person name="Prakash O."/>
            <person name="Elkins J."/>
            <person name="Brown S."/>
            <person name="Palumbo A."/>
            <person name="Hemme C."/>
            <person name="Zhou J."/>
            <person name="Watson D."/>
            <person name="Jardine P."/>
            <person name="Kostka J."/>
            <person name="Green S."/>
        </authorList>
    </citation>
    <scope>NUCLEOTIDE SEQUENCE [LARGE SCALE GENOMIC DNA]</scope>
    <source>
        <strain evidence="4 5">2APBS1</strain>
    </source>
</reference>
<dbReference type="STRING" id="666685.R2APBS1_2797"/>
<dbReference type="HOGENOM" id="CLU_009673_5_2_6"/>
<dbReference type="InterPro" id="IPR036866">
    <property type="entry name" value="RibonucZ/Hydroxyglut_hydro"/>
</dbReference>
<feature type="domain" description="Metallo-beta-lactamase" evidence="2">
    <location>
        <begin position="13"/>
        <end position="249"/>
    </location>
</feature>
<dbReference type="Pfam" id="PF10996">
    <property type="entry name" value="Beta-Casp"/>
    <property type="match status" value="1"/>
</dbReference>
<dbReference type="AlphaFoldDB" id="M4NFZ6"/>
<dbReference type="InterPro" id="IPR050698">
    <property type="entry name" value="MBL"/>
</dbReference>
<dbReference type="GO" id="GO:0004521">
    <property type="term" value="F:RNA endonuclease activity"/>
    <property type="evidence" value="ECO:0007669"/>
    <property type="project" value="TreeGrafter"/>
</dbReference>
<dbReference type="eggNOG" id="COG1236">
    <property type="taxonomic scope" value="Bacteria"/>
</dbReference>
<dbReference type="Gene3D" id="3.40.50.10890">
    <property type="match status" value="1"/>
</dbReference>
<sequence>MQITFLGAAREVTGSCFLIETTTTRFLVDCGMFQGGREAAQRNRQAFGFDPSAIDFVLLTHAHIDHSGLLPKLTRAGFRGTIHATAATADLLQVMLPDSAHIQEMQVLRAQRDARGVRDAQAIAAPLYTLHDADACLRQVQPHGYGRELRPHADVRCRFRDAGHILGSAILEVWVSEGERTTKLVFSGDLGQPGRVILRDPTPIAEADILFVESTYGNRLHKDLAATQEELIDVVERTLPRGNVIVPAFAVGRTQEVLYHLHHLSREGWLRDLRIFVDSPMAAEATRITRQHLELFDENAVRLAGWHALGKDLPYLNFTGSVEESIALNQIRSGAIIISASGMCTAGRIRHHLRHNLGRAECSVLITGFQAQGTLGRRLADGADQVRLFGEDIPVRAAIHTVDGLSAHADRNALLAWTAGFARPPAQTFVVHGEEMAAQALASGLRVRPGWNVTVPAAGQQVHWHGSGVPA</sequence>
<dbReference type="PANTHER" id="PTHR11203:SF37">
    <property type="entry name" value="INTEGRATOR COMPLEX SUBUNIT 11"/>
    <property type="match status" value="1"/>
</dbReference>
<dbReference type="GO" id="GO:0004527">
    <property type="term" value="F:exonuclease activity"/>
    <property type="evidence" value="ECO:0007669"/>
    <property type="project" value="UniProtKB-KW"/>
</dbReference>
<dbReference type="RefSeq" id="WP_015448345.1">
    <property type="nucleotide sequence ID" value="NC_020541.1"/>
</dbReference>
<dbReference type="Proteomes" id="UP000011859">
    <property type="component" value="Chromosome"/>
</dbReference>
<gene>
    <name evidence="4" type="ORF">R2APBS1_2797</name>
</gene>
<evidence type="ECO:0000313" key="5">
    <source>
        <dbReference type="Proteomes" id="UP000011859"/>
    </source>
</evidence>
<dbReference type="SMART" id="SM00849">
    <property type="entry name" value="Lactamase_B"/>
    <property type="match status" value="1"/>
</dbReference>
<keyword evidence="4" id="KW-0269">Exonuclease</keyword>
<keyword evidence="4" id="KW-0540">Nuclease</keyword>
<dbReference type="Pfam" id="PF07521">
    <property type="entry name" value="RMMBL"/>
    <property type="match status" value="1"/>
</dbReference>
<dbReference type="Pfam" id="PF00753">
    <property type="entry name" value="Lactamase_B"/>
    <property type="match status" value="1"/>
</dbReference>
<organism evidence="4 5">
    <name type="scientific">Rhodanobacter denitrificans</name>
    <dbReference type="NCBI Taxonomy" id="666685"/>
    <lineage>
        <taxon>Bacteria</taxon>
        <taxon>Pseudomonadati</taxon>
        <taxon>Pseudomonadota</taxon>
        <taxon>Gammaproteobacteria</taxon>
        <taxon>Lysobacterales</taxon>
        <taxon>Rhodanobacteraceae</taxon>
        <taxon>Rhodanobacter</taxon>
    </lineage>
</organism>
<dbReference type="CDD" id="cd16295">
    <property type="entry name" value="TTHA0252-CPSF-like_MBL-fold"/>
    <property type="match status" value="1"/>
</dbReference>